<dbReference type="PANTHER" id="PTHR36503">
    <property type="entry name" value="BLR2520 PROTEIN"/>
    <property type="match status" value="1"/>
</dbReference>
<sequence>MDQRLTIITLGVSDLKKSTDFYETKFGWKKSEFSNEHISFFILNGIQLAIYGRNELADDATVDSNGNGFKGFTLAYNTKSEKEVDQLIEELRKKGVEIVKEPQKVNWGGYSSYIADIDGNLWEIAFNPFLELDERGNVK</sequence>
<dbReference type="CDD" id="cd07251">
    <property type="entry name" value="VOC_like"/>
    <property type="match status" value="1"/>
</dbReference>
<organism evidence="2 3">
    <name type="scientific">Spongiivirga citrea</name>
    <dbReference type="NCBI Taxonomy" id="1481457"/>
    <lineage>
        <taxon>Bacteria</taxon>
        <taxon>Pseudomonadati</taxon>
        <taxon>Bacteroidota</taxon>
        <taxon>Flavobacteriia</taxon>
        <taxon>Flavobacteriales</taxon>
        <taxon>Flavobacteriaceae</taxon>
        <taxon>Spongiivirga</taxon>
    </lineage>
</organism>
<dbReference type="Pfam" id="PF00903">
    <property type="entry name" value="Glyoxalase"/>
    <property type="match status" value="1"/>
</dbReference>
<dbReference type="Proteomes" id="UP000474296">
    <property type="component" value="Unassembled WGS sequence"/>
</dbReference>
<dbReference type="EMBL" id="JAABOQ010000004">
    <property type="protein sequence ID" value="NER17533.1"/>
    <property type="molecule type" value="Genomic_DNA"/>
</dbReference>
<proteinExistence type="predicted"/>
<dbReference type="Gene3D" id="3.10.180.10">
    <property type="entry name" value="2,3-Dihydroxybiphenyl 1,2-Dioxygenase, domain 1"/>
    <property type="match status" value="1"/>
</dbReference>
<dbReference type="RefSeq" id="WP_164032154.1">
    <property type="nucleotide sequence ID" value="NZ_JAABOQ010000004.1"/>
</dbReference>
<evidence type="ECO:0000259" key="1">
    <source>
        <dbReference type="PROSITE" id="PS51819"/>
    </source>
</evidence>
<evidence type="ECO:0000313" key="3">
    <source>
        <dbReference type="Proteomes" id="UP000474296"/>
    </source>
</evidence>
<reference evidence="2 3" key="1">
    <citation type="submission" date="2020-01" db="EMBL/GenBank/DDBJ databases">
        <title>Spongiivirga citrea KCTC 32990T.</title>
        <authorList>
            <person name="Wang G."/>
        </authorList>
    </citation>
    <scope>NUCLEOTIDE SEQUENCE [LARGE SCALE GENOMIC DNA]</scope>
    <source>
        <strain evidence="2 3">KCTC 32990</strain>
    </source>
</reference>
<feature type="domain" description="VOC" evidence="1">
    <location>
        <begin position="4"/>
        <end position="127"/>
    </location>
</feature>
<dbReference type="SUPFAM" id="SSF54593">
    <property type="entry name" value="Glyoxalase/Bleomycin resistance protein/Dihydroxybiphenyl dioxygenase"/>
    <property type="match status" value="1"/>
</dbReference>
<evidence type="ECO:0000313" key="2">
    <source>
        <dbReference type="EMBL" id="NER17533.1"/>
    </source>
</evidence>
<accession>A0A6M0CKL5</accession>
<dbReference type="InterPro" id="IPR004360">
    <property type="entry name" value="Glyas_Fos-R_dOase_dom"/>
</dbReference>
<keyword evidence="3" id="KW-1185">Reference proteome</keyword>
<protein>
    <submittedName>
        <fullName evidence="2">VOC family protein</fullName>
    </submittedName>
</protein>
<gene>
    <name evidence="2" type="ORF">GWK10_09950</name>
</gene>
<dbReference type="InterPro" id="IPR037523">
    <property type="entry name" value="VOC_core"/>
</dbReference>
<comment type="caution">
    <text evidence="2">The sequence shown here is derived from an EMBL/GenBank/DDBJ whole genome shotgun (WGS) entry which is preliminary data.</text>
</comment>
<dbReference type="PROSITE" id="PS51819">
    <property type="entry name" value="VOC"/>
    <property type="match status" value="1"/>
</dbReference>
<dbReference type="InterPro" id="IPR029068">
    <property type="entry name" value="Glyas_Bleomycin-R_OHBP_Dase"/>
</dbReference>
<dbReference type="AlphaFoldDB" id="A0A6M0CKL5"/>
<name>A0A6M0CKL5_9FLAO</name>
<dbReference type="PANTHER" id="PTHR36503:SF1">
    <property type="entry name" value="BLR2520 PROTEIN"/>
    <property type="match status" value="1"/>
</dbReference>